<feature type="region of interest" description="Disordered" evidence="1">
    <location>
        <begin position="123"/>
        <end position="146"/>
    </location>
</feature>
<proteinExistence type="predicted"/>
<feature type="compositionally biased region" description="Basic and acidic residues" evidence="1">
    <location>
        <begin position="129"/>
        <end position="146"/>
    </location>
</feature>
<dbReference type="Proteomes" id="UP001181622">
    <property type="component" value="Unassembled WGS sequence"/>
</dbReference>
<organism evidence="2 3">
    <name type="scientific">Chelatococcus sambhunathii</name>
    <dbReference type="NCBI Taxonomy" id="363953"/>
    <lineage>
        <taxon>Bacteria</taxon>
        <taxon>Pseudomonadati</taxon>
        <taxon>Pseudomonadota</taxon>
        <taxon>Alphaproteobacteria</taxon>
        <taxon>Hyphomicrobiales</taxon>
        <taxon>Chelatococcaceae</taxon>
        <taxon>Chelatococcus</taxon>
    </lineage>
</organism>
<keyword evidence="3" id="KW-1185">Reference proteome</keyword>
<name>A0ABU1DB57_9HYPH</name>
<comment type="caution">
    <text evidence="2">The sequence shown here is derived from an EMBL/GenBank/DDBJ whole genome shotgun (WGS) entry which is preliminary data.</text>
</comment>
<gene>
    <name evidence="2" type="ORF">IHQ68_01760</name>
</gene>
<accession>A0ABU1DB57</accession>
<dbReference type="EMBL" id="JADBEO010000002">
    <property type="protein sequence ID" value="MDR4305348.1"/>
    <property type="molecule type" value="Genomic_DNA"/>
</dbReference>
<sequence>MLDLFLFGMAATGAAAAEPVGREFRVNTFTDGDQRGPSVVALDSGFVVTWYSDGQDGSGYGVYGQRYDHDGKRVGSEFKINTHTRGHQQNRTVEALKNGGFVVAWESSGQDGSKGGVYTQRYRASGKKAGRETRVNSHTGGDQREPDVAALIGGGHVVVWHSQKQDGSGYGVFGQRFDSGGGKAAGEFQINTETNDDQEFPSVAPLPGGKFVVAWSSRGQDGSDSGIYGQRFNRAGDRIGPEFLINSTVEEYQGFPAVTALKGGAFVVTWSSWLQDGSEFGIYGQRFQADGQKLGEEFSVNSTTHLEQIYSSNAALEDGGFVSVWQSFEQDGSENGIFGQRFDHRGKKTGEEFLVNAHTNLAQEFASVTGLPGGGFVVVWRSTDQDGSGTGIFGQRFAP</sequence>
<reference evidence="2" key="1">
    <citation type="submission" date="2020-10" db="EMBL/GenBank/DDBJ databases">
        <authorList>
            <person name="Abbas A."/>
            <person name="Razzaq R."/>
            <person name="Waqas M."/>
            <person name="Abbas N."/>
            <person name="Nielsen T.K."/>
            <person name="Hansen L.H."/>
            <person name="Hussain S."/>
            <person name="Shahid M."/>
        </authorList>
    </citation>
    <scope>NUCLEOTIDE SEQUENCE</scope>
    <source>
        <strain evidence="2">S14</strain>
    </source>
</reference>
<protein>
    <submittedName>
        <fullName evidence="2">Uncharacterized protein</fullName>
    </submittedName>
</protein>
<evidence type="ECO:0000313" key="2">
    <source>
        <dbReference type="EMBL" id="MDR4305348.1"/>
    </source>
</evidence>
<evidence type="ECO:0000313" key="3">
    <source>
        <dbReference type="Proteomes" id="UP001181622"/>
    </source>
</evidence>
<evidence type="ECO:0000256" key="1">
    <source>
        <dbReference type="SAM" id="MobiDB-lite"/>
    </source>
</evidence>